<name>A0A1H1QZ66_9ACTN</name>
<dbReference type="Proteomes" id="UP000198983">
    <property type="component" value="Chromosome I"/>
</dbReference>
<dbReference type="PANTHER" id="PTHR30041:SF4">
    <property type="entry name" value="ARSENATE REDUCTASE"/>
    <property type="match status" value="1"/>
</dbReference>
<sequence>MEIWINPACSKSRTATKALDEAGLAYTVRRYLDDPPTAAELADVLSRLNLEPWDLVRHNEPQAKPLREVPRDAAHRETWIEAMVAHPILIQRPILTADDSTTAIARDPETLSKFLP</sequence>
<dbReference type="EMBL" id="LT629732">
    <property type="protein sequence ID" value="SDS28565.1"/>
    <property type="molecule type" value="Genomic_DNA"/>
</dbReference>
<dbReference type="PANTHER" id="PTHR30041">
    <property type="entry name" value="ARSENATE REDUCTASE"/>
    <property type="match status" value="1"/>
</dbReference>
<accession>A0A1H1QZ66</accession>
<protein>
    <submittedName>
        <fullName evidence="2">Arsenate reductase</fullName>
    </submittedName>
</protein>
<dbReference type="InterPro" id="IPR036249">
    <property type="entry name" value="Thioredoxin-like_sf"/>
</dbReference>
<keyword evidence="3" id="KW-1185">Reference proteome</keyword>
<dbReference type="InterPro" id="IPR006660">
    <property type="entry name" value="Arsenate_reductase-like"/>
</dbReference>
<evidence type="ECO:0000256" key="1">
    <source>
        <dbReference type="PROSITE-ProRule" id="PRU01282"/>
    </source>
</evidence>
<dbReference type="RefSeq" id="WP_092652922.1">
    <property type="nucleotide sequence ID" value="NZ_LT629732.1"/>
</dbReference>
<gene>
    <name evidence="2" type="ORF">SAMN04489717_2201</name>
</gene>
<dbReference type="STRING" id="117157.SAMN04489717_2201"/>
<comment type="similarity">
    <text evidence="1">Belongs to the ArsC family.</text>
</comment>
<evidence type="ECO:0000313" key="3">
    <source>
        <dbReference type="Proteomes" id="UP000198983"/>
    </source>
</evidence>
<dbReference type="SUPFAM" id="SSF52833">
    <property type="entry name" value="Thioredoxin-like"/>
    <property type="match status" value="1"/>
</dbReference>
<dbReference type="AlphaFoldDB" id="A0A1H1QZ66"/>
<dbReference type="OrthoDB" id="9790554at2"/>
<proteinExistence type="inferred from homology"/>
<evidence type="ECO:0000313" key="2">
    <source>
        <dbReference type="EMBL" id="SDS28565.1"/>
    </source>
</evidence>
<dbReference type="Pfam" id="PF03960">
    <property type="entry name" value="ArsC"/>
    <property type="match status" value="1"/>
</dbReference>
<dbReference type="Gene3D" id="3.40.30.10">
    <property type="entry name" value="Glutaredoxin"/>
    <property type="match status" value="1"/>
</dbReference>
<dbReference type="PROSITE" id="PS51353">
    <property type="entry name" value="ARSC"/>
    <property type="match status" value="1"/>
</dbReference>
<reference evidence="2 3" key="1">
    <citation type="submission" date="2016-10" db="EMBL/GenBank/DDBJ databases">
        <authorList>
            <person name="de Groot N.N."/>
        </authorList>
    </citation>
    <scope>NUCLEOTIDE SEQUENCE [LARGE SCALE GENOMIC DNA]</scope>
    <source>
        <strain evidence="2 3">DSM 22024</strain>
    </source>
</reference>
<organism evidence="2 3">
    <name type="scientific">Actinopolymorpha singaporensis</name>
    <dbReference type="NCBI Taxonomy" id="117157"/>
    <lineage>
        <taxon>Bacteria</taxon>
        <taxon>Bacillati</taxon>
        <taxon>Actinomycetota</taxon>
        <taxon>Actinomycetes</taxon>
        <taxon>Propionibacteriales</taxon>
        <taxon>Actinopolymorphaceae</taxon>
        <taxon>Actinopolymorpha</taxon>
    </lineage>
</organism>